<comment type="caution">
    <text evidence="1">The sequence shown here is derived from an EMBL/GenBank/DDBJ whole genome shotgun (WGS) entry which is preliminary data.</text>
</comment>
<dbReference type="AlphaFoldDB" id="A0A8J2LRJ9"/>
<feature type="non-terminal residue" evidence="1">
    <location>
        <position position="39"/>
    </location>
</feature>
<accession>A0A8J2LRJ9</accession>
<dbReference type="Proteomes" id="UP000708208">
    <property type="component" value="Unassembled WGS sequence"/>
</dbReference>
<keyword evidence="2" id="KW-1185">Reference proteome</keyword>
<dbReference type="EMBL" id="CAJVCH010571167">
    <property type="protein sequence ID" value="CAG7836815.1"/>
    <property type="molecule type" value="Genomic_DNA"/>
</dbReference>
<proteinExistence type="predicted"/>
<protein>
    <submittedName>
        <fullName evidence="1">Uncharacterized protein</fullName>
    </submittedName>
</protein>
<evidence type="ECO:0000313" key="1">
    <source>
        <dbReference type="EMBL" id="CAG7836815.1"/>
    </source>
</evidence>
<gene>
    <name evidence="1" type="ORF">AFUS01_LOCUS46012</name>
</gene>
<organism evidence="1 2">
    <name type="scientific">Allacma fusca</name>
    <dbReference type="NCBI Taxonomy" id="39272"/>
    <lineage>
        <taxon>Eukaryota</taxon>
        <taxon>Metazoa</taxon>
        <taxon>Ecdysozoa</taxon>
        <taxon>Arthropoda</taxon>
        <taxon>Hexapoda</taxon>
        <taxon>Collembola</taxon>
        <taxon>Symphypleona</taxon>
        <taxon>Sminthuridae</taxon>
        <taxon>Allacma</taxon>
    </lineage>
</organism>
<evidence type="ECO:0000313" key="2">
    <source>
        <dbReference type="Proteomes" id="UP000708208"/>
    </source>
</evidence>
<reference evidence="1" key="1">
    <citation type="submission" date="2021-06" db="EMBL/GenBank/DDBJ databases">
        <authorList>
            <person name="Hodson N. C."/>
            <person name="Mongue J. A."/>
            <person name="Jaron S. K."/>
        </authorList>
    </citation>
    <scope>NUCLEOTIDE SEQUENCE</scope>
</reference>
<sequence>NFEIFKHKSSCLRTKKDSGGLLVGTIIFKDILLRLCSVH</sequence>
<name>A0A8J2LRJ9_9HEXA</name>